<evidence type="ECO:0000256" key="11">
    <source>
        <dbReference type="SAM" id="Phobius"/>
    </source>
</evidence>
<dbReference type="PRINTS" id="PR00885">
    <property type="entry name" value="BCTERIALGSPH"/>
</dbReference>
<organism evidence="13 14">
    <name type="scientific">Thiohalorhabdus methylotrophus</name>
    <dbReference type="NCBI Taxonomy" id="3242694"/>
    <lineage>
        <taxon>Bacteria</taxon>
        <taxon>Pseudomonadati</taxon>
        <taxon>Pseudomonadota</taxon>
        <taxon>Gammaproteobacteria</taxon>
        <taxon>Thiohalorhabdales</taxon>
        <taxon>Thiohalorhabdaceae</taxon>
        <taxon>Thiohalorhabdus</taxon>
    </lineage>
</organism>
<dbReference type="Pfam" id="PF12019">
    <property type="entry name" value="GspH"/>
    <property type="match status" value="1"/>
</dbReference>
<evidence type="ECO:0000259" key="12">
    <source>
        <dbReference type="Pfam" id="PF12019"/>
    </source>
</evidence>
<dbReference type="EMBL" id="JBGUAW010000010">
    <property type="protein sequence ID" value="MFA9462051.1"/>
    <property type="molecule type" value="Genomic_DNA"/>
</dbReference>
<evidence type="ECO:0000256" key="10">
    <source>
        <dbReference type="ARBA" id="ARBA00030775"/>
    </source>
</evidence>
<evidence type="ECO:0000256" key="8">
    <source>
        <dbReference type="ARBA" id="ARBA00023136"/>
    </source>
</evidence>
<dbReference type="SUPFAM" id="SSF54523">
    <property type="entry name" value="Pili subunits"/>
    <property type="match status" value="1"/>
</dbReference>
<keyword evidence="4" id="KW-0488">Methylation</keyword>
<dbReference type="InterPro" id="IPR002416">
    <property type="entry name" value="T2SS_protein-GspH"/>
</dbReference>
<keyword evidence="14" id="KW-1185">Reference proteome</keyword>
<dbReference type="PROSITE" id="PS00409">
    <property type="entry name" value="PROKAR_NTER_METHYL"/>
    <property type="match status" value="1"/>
</dbReference>
<feature type="domain" description="General secretion pathway GspH" evidence="12">
    <location>
        <begin position="53"/>
        <end position="161"/>
    </location>
</feature>
<evidence type="ECO:0000256" key="2">
    <source>
        <dbReference type="ARBA" id="ARBA00021549"/>
    </source>
</evidence>
<evidence type="ECO:0000256" key="4">
    <source>
        <dbReference type="ARBA" id="ARBA00022481"/>
    </source>
</evidence>
<reference evidence="13 14" key="1">
    <citation type="submission" date="2024-08" db="EMBL/GenBank/DDBJ databases">
        <title>Whole-genome sequencing of halo(alkali)philic microorganisms from hypersaline lakes.</title>
        <authorList>
            <person name="Sorokin D.Y."/>
            <person name="Merkel A.Y."/>
            <person name="Messina E."/>
            <person name="Yakimov M."/>
        </authorList>
    </citation>
    <scope>NUCLEOTIDE SEQUENCE [LARGE SCALE GENOMIC DNA]</scope>
    <source>
        <strain evidence="13 14">Cl-TMA</strain>
    </source>
</reference>
<feature type="transmembrane region" description="Helical" evidence="11">
    <location>
        <begin position="21"/>
        <end position="42"/>
    </location>
</feature>
<evidence type="ECO:0000256" key="1">
    <source>
        <dbReference type="ARBA" id="ARBA00004377"/>
    </source>
</evidence>
<name>A0ABV4U0U4_9GAMM</name>
<dbReference type="Proteomes" id="UP001575181">
    <property type="component" value="Unassembled WGS sequence"/>
</dbReference>
<keyword evidence="3" id="KW-1003">Cell membrane</keyword>
<comment type="similarity">
    <text evidence="9">Belongs to the GSP H family.</text>
</comment>
<dbReference type="RefSeq" id="WP_373656837.1">
    <property type="nucleotide sequence ID" value="NZ_JBGUAW010000010.1"/>
</dbReference>
<protein>
    <recommendedName>
        <fullName evidence="2">Type II secretion system protein H</fullName>
    </recommendedName>
    <alternativeName>
        <fullName evidence="10">General secretion pathway protein H</fullName>
    </alternativeName>
</protein>
<evidence type="ECO:0000256" key="6">
    <source>
        <dbReference type="ARBA" id="ARBA00022692"/>
    </source>
</evidence>
<dbReference type="Pfam" id="PF07963">
    <property type="entry name" value="N_methyl"/>
    <property type="match status" value="1"/>
</dbReference>
<dbReference type="InterPro" id="IPR022346">
    <property type="entry name" value="T2SS_GspH"/>
</dbReference>
<keyword evidence="5" id="KW-0997">Cell inner membrane</keyword>
<evidence type="ECO:0000256" key="5">
    <source>
        <dbReference type="ARBA" id="ARBA00022519"/>
    </source>
</evidence>
<keyword evidence="7 11" id="KW-1133">Transmembrane helix</keyword>
<sequence length="169" mass="18635">MTKRSASPARPGSLGSRGFTLLELLVVVALVAIMMGLVVPSLGLSTGRSLSEAADRMVLLVNRARQEAVLSTRTWRVVLEPEEGSYRFQKRRGQEFDQAKESPFAAVRRDPGLRWEKLVINGAPASGSGEVYLYPSGEQDTFRLTLRNGDKRRTVVLGPVGRARVERPE</sequence>
<evidence type="ECO:0000256" key="3">
    <source>
        <dbReference type="ARBA" id="ARBA00022475"/>
    </source>
</evidence>
<keyword evidence="6 11" id="KW-0812">Transmembrane</keyword>
<dbReference type="InterPro" id="IPR012902">
    <property type="entry name" value="N_methyl_site"/>
</dbReference>
<gene>
    <name evidence="13" type="ORF">ACERLL_14605</name>
</gene>
<dbReference type="Gene3D" id="3.55.40.10">
    <property type="entry name" value="minor pseudopilin epsh domain"/>
    <property type="match status" value="1"/>
</dbReference>
<comment type="subcellular location">
    <subcellularLocation>
        <location evidence="1">Cell inner membrane</location>
        <topology evidence="1">Single-pass membrane protein</topology>
    </subcellularLocation>
</comment>
<dbReference type="InterPro" id="IPR045584">
    <property type="entry name" value="Pilin-like"/>
</dbReference>
<proteinExistence type="inferred from homology"/>
<accession>A0ABV4U0U4</accession>
<comment type="caution">
    <text evidence="13">The sequence shown here is derived from an EMBL/GenBank/DDBJ whole genome shotgun (WGS) entry which is preliminary data.</text>
</comment>
<evidence type="ECO:0000256" key="7">
    <source>
        <dbReference type="ARBA" id="ARBA00022989"/>
    </source>
</evidence>
<evidence type="ECO:0000313" key="13">
    <source>
        <dbReference type="EMBL" id="MFA9462051.1"/>
    </source>
</evidence>
<evidence type="ECO:0000313" key="14">
    <source>
        <dbReference type="Proteomes" id="UP001575181"/>
    </source>
</evidence>
<dbReference type="NCBIfam" id="TIGR02532">
    <property type="entry name" value="IV_pilin_GFxxxE"/>
    <property type="match status" value="1"/>
</dbReference>
<evidence type="ECO:0000256" key="9">
    <source>
        <dbReference type="ARBA" id="ARBA00025772"/>
    </source>
</evidence>
<keyword evidence="8 11" id="KW-0472">Membrane</keyword>